<name>W1VKF4_9ACTO</name>
<evidence type="ECO:0000256" key="1">
    <source>
        <dbReference type="SAM" id="MobiDB-lite"/>
    </source>
</evidence>
<feature type="transmembrane region" description="Helical" evidence="2">
    <location>
        <begin position="169"/>
        <end position="191"/>
    </location>
</feature>
<reference evidence="3 4" key="1">
    <citation type="submission" date="2013-12" db="EMBL/GenBank/DDBJ databases">
        <title>A Varibaculum cambriense genome reconstructed from a premature infant gut community with otherwise low bacterial novelty that shifts toward anaerobic metabolism during the third week of life.</title>
        <authorList>
            <person name="Brown C.T."/>
            <person name="Sharon I."/>
            <person name="Thomas B.C."/>
            <person name="Castelle C.J."/>
            <person name="Morowitz M.J."/>
            <person name="Banfield J.F."/>
        </authorList>
    </citation>
    <scope>NUCLEOTIDE SEQUENCE [LARGE SCALE GENOMIC DNA]</scope>
    <source>
        <strain evidence="4">DORA_12</strain>
    </source>
</reference>
<dbReference type="EMBL" id="AZLV01000357">
    <property type="protein sequence ID" value="ETJ06191.1"/>
    <property type="molecule type" value="Genomic_DNA"/>
</dbReference>
<organism evidence="3 4">
    <name type="scientific">Actinomyces urogenitalis DORA_12</name>
    <dbReference type="NCBI Taxonomy" id="1403939"/>
    <lineage>
        <taxon>Bacteria</taxon>
        <taxon>Bacillati</taxon>
        <taxon>Actinomycetota</taxon>
        <taxon>Actinomycetes</taxon>
        <taxon>Actinomycetales</taxon>
        <taxon>Actinomycetaceae</taxon>
        <taxon>Actinomyces</taxon>
    </lineage>
</organism>
<comment type="caution">
    <text evidence="3">The sequence shown here is derived from an EMBL/GenBank/DDBJ whole genome shotgun (WGS) entry which is preliminary data.</text>
</comment>
<keyword evidence="2" id="KW-1133">Transmembrane helix</keyword>
<proteinExistence type="predicted"/>
<evidence type="ECO:0008006" key="5">
    <source>
        <dbReference type="Google" id="ProtNLM"/>
    </source>
</evidence>
<keyword evidence="2" id="KW-0812">Transmembrane</keyword>
<feature type="compositionally biased region" description="Low complexity" evidence="1">
    <location>
        <begin position="60"/>
        <end position="90"/>
    </location>
</feature>
<evidence type="ECO:0000313" key="3">
    <source>
        <dbReference type="EMBL" id="ETJ06191.1"/>
    </source>
</evidence>
<sequence length="193" mass="19916">MLLSRMGGDGWQRASWLPRHASGPGRALPGLQSRRPDVSGSYTPYAHDAPQVIGHDGGVTTPHSPSTTAGTTATGPRPGLAQTGAGAGTASYPRTEARRPFPGTEQLRPAEVFAGPGYQAPRARTSPLAVTALVLALLSFVPALGLIAAAIGALALATMRHRYETGQSLAWFAIIVGLASCVAWLALMLLVSA</sequence>
<protein>
    <recommendedName>
        <fullName evidence="5">DUF4190 domain-containing protein</fullName>
    </recommendedName>
</protein>
<dbReference type="AlphaFoldDB" id="W1VKF4"/>
<dbReference type="PATRIC" id="fig|1403939.3.peg.525"/>
<gene>
    <name evidence="3" type="ORF">Q605_AUC00357G0003</name>
</gene>
<accession>W1VKF4</accession>
<evidence type="ECO:0000313" key="4">
    <source>
        <dbReference type="Proteomes" id="UP000018852"/>
    </source>
</evidence>
<evidence type="ECO:0000256" key="2">
    <source>
        <dbReference type="SAM" id="Phobius"/>
    </source>
</evidence>
<feature type="transmembrane region" description="Helical" evidence="2">
    <location>
        <begin position="128"/>
        <end position="157"/>
    </location>
</feature>
<dbReference type="Proteomes" id="UP000018852">
    <property type="component" value="Unassembled WGS sequence"/>
</dbReference>
<keyword evidence="2" id="KW-0472">Membrane</keyword>
<feature type="region of interest" description="Disordered" evidence="1">
    <location>
        <begin position="1"/>
        <end position="95"/>
    </location>
</feature>